<name>A0AAN7HWJ2_9FUNG</name>
<evidence type="ECO:0000313" key="4">
    <source>
        <dbReference type="Proteomes" id="UP001304243"/>
    </source>
</evidence>
<feature type="region of interest" description="Disordered" evidence="1">
    <location>
        <begin position="298"/>
        <end position="322"/>
    </location>
</feature>
<dbReference type="EMBL" id="JASEJX010000004">
    <property type="protein sequence ID" value="KAK4521285.1"/>
    <property type="molecule type" value="Genomic_DNA"/>
</dbReference>
<dbReference type="SUPFAM" id="SSF48097">
    <property type="entry name" value="Regulator of G-protein signaling, RGS"/>
    <property type="match status" value="1"/>
</dbReference>
<protein>
    <recommendedName>
        <fullName evidence="2">RGS domain-containing protein</fullName>
    </recommendedName>
</protein>
<dbReference type="AlphaFoldDB" id="A0AAN7HWJ2"/>
<gene>
    <name evidence="3" type="ORF">ATC70_011899</name>
</gene>
<keyword evidence="4" id="KW-1185">Reference proteome</keyword>
<feature type="domain" description="RGS" evidence="2">
    <location>
        <begin position="57"/>
        <end position="197"/>
    </location>
</feature>
<dbReference type="Gene3D" id="1.10.167.10">
    <property type="entry name" value="Regulator of G-protein Signalling 4, domain 2"/>
    <property type="match status" value="1"/>
</dbReference>
<dbReference type="Pfam" id="PF00615">
    <property type="entry name" value="RGS"/>
    <property type="match status" value="1"/>
</dbReference>
<evidence type="ECO:0000259" key="2">
    <source>
        <dbReference type="PROSITE" id="PS50132"/>
    </source>
</evidence>
<dbReference type="GeneID" id="89955585"/>
<dbReference type="Proteomes" id="UP001304243">
    <property type="component" value="Unassembled WGS sequence"/>
</dbReference>
<feature type="compositionally biased region" description="Polar residues" evidence="1">
    <location>
        <begin position="310"/>
        <end position="322"/>
    </location>
</feature>
<dbReference type="PANTHER" id="PTHR10845:SF192">
    <property type="entry name" value="DOUBLE HIT, ISOFORM B"/>
    <property type="match status" value="1"/>
</dbReference>
<organism evidence="3 4">
    <name type="scientific">Mucor velutinosus</name>
    <dbReference type="NCBI Taxonomy" id="708070"/>
    <lineage>
        <taxon>Eukaryota</taxon>
        <taxon>Fungi</taxon>
        <taxon>Fungi incertae sedis</taxon>
        <taxon>Mucoromycota</taxon>
        <taxon>Mucoromycotina</taxon>
        <taxon>Mucoromycetes</taxon>
        <taxon>Mucorales</taxon>
        <taxon>Mucorineae</taxon>
        <taxon>Mucoraceae</taxon>
        <taxon>Mucor</taxon>
    </lineage>
</organism>
<evidence type="ECO:0000313" key="3">
    <source>
        <dbReference type="EMBL" id="KAK4521285.1"/>
    </source>
</evidence>
<comment type="caution">
    <text evidence="3">The sequence shown here is derived from an EMBL/GenBank/DDBJ whole genome shotgun (WGS) entry which is preliminary data.</text>
</comment>
<dbReference type="PROSITE" id="PS50132">
    <property type="entry name" value="RGS"/>
    <property type="match status" value="1"/>
</dbReference>
<evidence type="ECO:0000256" key="1">
    <source>
        <dbReference type="SAM" id="MobiDB-lite"/>
    </source>
</evidence>
<reference evidence="3 4" key="1">
    <citation type="submission" date="2022-11" db="EMBL/GenBank/DDBJ databases">
        <title>Mucor velutinosus strain NIH1002 WGS.</title>
        <authorList>
            <person name="Subramanian P."/>
            <person name="Mullikin J.C."/>
            <person name="Segre J.A."/>
            <person name="Zelazny A.M."/>
        </authorList>
    </citation>
    <scope>NUCLEOTIDE SEQUENCE [LARGE SCALE GENOMIC DNA]</scope>
    <source>
        <strain evidence="3 4">NIH1002</strain>
    </source>
</reference>
<dbReference type="PANTHER" id="PTHR10845">
    <property type="entry name" value="REGULATOR OF G PROTEIN SIGNALING"/>
    <property type="match status" value="1"/>
</dbReference>
<proteinExistence type="predicted"/>
<dbReference type="RefSeq" id="XP_064687951.1">
    <property type="nucleotide sequence ID" value="XM_064831083.1"/>
</dbReference>
<dbReference type="InterPro" id="IPR016137">
    <property type="entry name" value="RGS"/>
</dbReference>
<accession>A0AAN7HWJ2</accession>
<dbReference type="InterPro" id="IPR044926">
    <property type="entry name" value="RGS_subdomain_2"/>
</dbReference>
<sequence length="407" mass="44450">MVFSDIAHKALNGFSSSTSNAPTITAENDMTILAPDGLTLEMVLLNQTPPPFSLKDFSEYLKLTYCNENLLFYEAVIEYKDRCSAYFDVQLDENALHSCKPVPVILSDNRVFDFSTFTKHILTSREQLWFDTLIYKFEVILKDFILSDAPQEINIPYEVRHQLLQSYQTQQLYHPALLFPACSAVIELLRISAFIPFATDPNRLYCPMKKKSFIKRQKSSPVISTNIDSYSAPIPALPPMPLTPPPPTPLPTDITSSTSVGFLKRITATFKIRYASSSSSSSSQNEAAAAAAAAAAEADNQMALPPQSPKQPSNWRQVNTPPFAFNTTVPALPSSPPIAVPMAVTPPSIIKSSTSTSSINSSSTTGSSVDSLQHGTFLKHLNSTHGGYSIRKSLSSGTAAIASHHGH</sequence>
<dbReference type="InterPro" id="IPR036305">
    <property type="entry name" value="RGS_sf"/>
</dbReference>